<comment type="caution">
    <text evidence="1">The sequence shown here is derived from an EMBL/GenBank/DDBJ whole genome shotgun (WGS) entry which is preliminary data.</text>
</comment>
<evidence type="ECO:0000313" key="1">
    <source>
        <dbReference type="EMBL" id="CAK5044663.1"/>
    </source>
</evidence>
<reference evidence="1" key="1">
    <citation type="submission" date="2023-11" db="EMBL/GenBank/DDBJ databases">
        <authorList>
            <person name="Poullet M."/>
        </authorList>
    </citation>
    <scope>NUCLEOTIDE SEQUENCE</scope>
    <source>
        <strain evidence="1">E1834</strain>
    </source>
</reference>
<evidence type="ECO:0000313" key="2">
    <source>
        <dbReference type="Proteomes" id="UP001497535"/>
    </source>
</evidence>
<gene>
    <name evidence="1" type="ORF">MENTE1834_LOCUS11535</name>
</gene>
<name>A0ACB0YFI9_MELEN</name>
<proteinExistence type="predicted"/>
<protein>
    <submittedName>
        <fullName evidence="1">Uncharacterized protein</fullName>
    </submittedName>
</protein>
<sequence length="442" mass="50406">MDSSSLNYYYSTSSTSSSPSSPPSPNITSTFNNNDNFECLHYIIQSPDPTNSLLAIIIFGIIYINIFIFGLLGNLAIVLLTLRCSHLRSVQNIFILNLALSDVIVCLLSLPFTLVTNIFKEWLFGSAICHLLPMVQAVSVLVSTFSLSAIAIDRYWLVHRPHGHSLSPSQATIVACILWAFSLFISLPYAYYMGLEEYEGYCGQFCSEQWPNTQIRRGYALAVLALQFLLPFLTMSFCYASIFSRLRRRNNTKLKKLNERQIMLARQSNNYENGLIVEEKVDCLSRKTSSFCEENVGGKIRVNALNKQQRRTTTILATVVLFFGLAWLPQNVLTMIIEYDIHLLNWGNVNYLYLLSLISHCLAMTTNVANPILYAWLNPTFKELFMRTTIIPLIFRKRKENNLIQTSTKQLNTTSIRSSIQNNNNNPLNEKRILVHLNNFKN</sequence>
<organism evidence="1 2">
    <name type="scientific">Meloidogyne enterolobii</name>
    <name type="common">Root-knot nematode worm</name>
    <name type="synonym">Meloidogyne mayaguensis</name>
    <dbReference type="NCBI Taxonomy" id="390850"/>
    <lineage>
        <taxon>Eukaryota</taxon>
        <taxon>Metazoa</taxon>
        <taxon>Ecdysozoa</taxon>
        <taxon>Nematoda</taxon>
        <taxon>Chromadorea</taxon>
        <taxon>Rhabditida</taxon>
        <taxon>Tylenchina</taxon>
        <taxon>Tylenchomorpha</taxon>
        <taxon>Tylenchoidea</taxon>
        <taxon>Meloidogynidae</taxon>
        <taxon>Meloidogyninae</taxon>
        <taxon>Meloidogyne</taxon>
    </lineage>
</organism>
<dbReference type="Proteomes" id="UP001497535">
    <property type="component" value="Unassembled WGS sequence"/>
</dbReference>
<dbReference type="EMBL" id="CAVMJV010000011">
    <property type="protein sequence ID" value="CAK5044663.1"/>
    <property type="molecule type" value="Genomic_DNA"/>
</dbReference>
<keyword evidence="2" id="KW-1185">Reference proteome</keyword>
<accession>A0ACB0YFI9</accession>